<comment type="catalytic activity">
    <reaction evidence="1">
        <text>ATP + protein L-histidine = ADP + protein N-phospho-L-histidine.</text>
        <dbReference type="EC" id="2.7.13.3"/>
    </reaction>
</comment>
<evidence type="ECO:0000256" key="3">
    <source>
        <dbReference type="ARBA" id="ARBA00022553"/>
    </source>
</evidence>
<accession>A0A5B8XTD2</accession>
<feature type="domain" description="PAC" evidence="10">
    <location>
        <begin position="690"/>
        <end position="742"/>
    </location>
</feature>
<dbReference type="NCBIfam" id="TIGR00229">
    <property type="entry name" value="sensory_box"/>
    <property type="match status" value="3"/>
</dbReference>
<evidence type="ECO:0000256" key="6">
    <source>
        <dbReference type="PROSITE-ProRule" id="PRU00169"/>
    </source>
</evidence>
<dbReference type="PANTHER" id="PTHR43304:SF1">
    <property type="entry name" value="PAC DOMAIN-CONTAINING PROTEIN"/>
    <property type="match status" value="1"/>
</dbReference>
<dbReference type="SMART" id="SM00388">
    <property type="entry name" value="HisKA"/>
    <property type="match status" value="1"/>
</dbReference>
<dbReference type="EMBL" id="CP042467">
    <property type="protein sequence ID" value="QED26906.1"/>
    <property type="molecule type" value="Genomic_DNA"/>
</dbReference>
<dbReference type="InterPro" id="IPR003661">
    <property type="entry name" value="HisK_dim/P_dom"/>
</dbReference>
<evidence type="ECO:0000256" key="2">
    <source>
        <dbReference type="ARBA" id="ARBA00012438"/>
    </source>
</evidence>
<dbReference type="InterPro" id="IPR013656">
    <property type="entry name" value="PAS_4"/>
</dbReference>
<dbReference type="Pfam" id="PF02518">
    <property type="entry name" value="HATPase_c"/>
    <property type="match status" value="1"/>
</dbReference>
<dbReference type="InterPro" id="IPR005467">
    <property type="entry name" value="His_kinase_dom"/>
</dbReference>
<dbReference type="InterPro" id="IPR011006">
    <property type="entry name" value="CheY-like_superfamily"/>
</dbReference>
<dbReference type="SMART" id="SM00448">
    <property type="entry name" value="REC"/>
    <property type="match status" value="1"/>
</dbReference>
<dbReference type="PROSITE" id="PS50109">
    <property type="entry name" value="HIS_KIN"/>
    <property type="match status" value="1"/>
</dbReference>
<feature type="domain" description="PAS" evidence="9">
    <location>
        <begin position="739"/>
        <end position="786"/>
    </location>
</feature>
<dbReference type="Gene3D" id="3.30.450.20">
    <property type="entry name" value="PAS domain"/>
    <property type="match status" value="5"/>
</dbReference>
<dbReference type="PROSITE" id="PS50110">
    <property type="entry name" value="RESPONSE_REGULATORY"/>
    <property type="match status" value="1"/>
</dbReference>
<keyword evidence="5" id="KW-0418">Kinase</keyword>
<dbReference type="InterPro" id="IPR004358">
    <property type="entry name" value="Sig_transdc_His_kin-like_C"/>
</dbReference>
<dbReference type="Pfam" id="PF00989">
    <property type="entry name" value="PAS"/>
    <property type="match status" value="1"/>
</dbReference>
<dbReference type="PRINTS" id="PR00344">
    <property type="entry name" value="BCTRLSENSOR"/>
</dbReference>
<dbReference type="GO" id="GO:0000155">
    <property type="term" value="F:phosphorelay sensor kinase activity"/>
    <property type="evidence" value="ECO:0007669"/>
    <property type="project" value="InterPro"/>
</dbReference>
<dbReference type="Gene3D" id="1.10.287.130">
    <property type="match status" value="1"/>
</dbReference>
<dbReference type="OrthoDB" id="5436879at2"/>
<dbReference type="Gene3D" id="3.40.50.2300">
    <property type="match status" value="1"/>
</dbReference>
<keyword evidence="3 6" id="KW-0597">Phosphoprotein</keyword>
<sequence length="1233" mass="139320">MGITTLLFERGIAELLNATTSASWVLFARRSPRGFDVVIWKDGVFERHEAESVSVEDQRLKISPRLVDPEGCVGFQILKNPVWDILALDVSPENAPQIAVSVDRLFQLAMETSELPQLTPIDHASDVLERIQDAFYALDEDFRFVWVNAAGERLARLSRREMMGKRPWETHPEVAGTNLEQIYRDAMKDGQSRVLKYFMENEGEWVEGRVFPSPQGIAAYYTIFTETHRQSMKQELMEVVATGVQPAETPREILEAGVKAIHDQLDWDFGGVWLSGPQGVGSSALWASDTELAETMSQTVASMEDLPVTLLQGKYGFKALVLIRLHLDDYQKCILAFGRTNNDWTLWTRVLTDARESLEIIFQRRFARLHMDRIFRFTPDCLAVLDSTERFIRVNPTLEFLLGYTGKSLRTMCFRDLVHPDDIEDVAEEFEGVLTNDTLIAFEARMRTVHGLWRWISWSCHPMSDEQVLFLSGRDITEQKSAEDAVISQTRKLREREQRLRTISNLTNDAFWDWNIEQNKIWWPAEDAEYGQPRTIEDWFSLVHVEDLPHVKAVLLSIGERENSECTLTFRYKRVDGKWASVRARAISKINSVTGEMHVYGGFNDITSELEFNERIRISEERFRLISLASQDMIFEWDLEENTIWWSEDLDQSFGDMSTIELWQQRVHPDDIERVTKSLSHAIFTKDRVWQEEYRLKRQNDTWAFVKETGRVVLNAEGSPVRMVGGVIDVSEKRDQMLRLQEQAQLIEQASSAISVRDLAGIVHLWNQAASQIYGVQQSDIVGKHLSNFVNFDPMIFTEAVRATLEKGSWEGEFHVLINGVPKVITARWSLLIQEHAKKIVAFESDSTQTKLLESQYIRAQRLESVGRLAAGIAHDLNNVLSPLLVGLGTLKREEDSDSKLKLLNTLEGTTLRGRDIIRQLLGYARGEEVEMKLLDLQLLTQDFVGLASDTLPKAIRLESDLNSADAWVVGDRTQIGQVLMNMCVNAADAMSEGGTIKVELRNVRLDHHMASTLSQAVSGEYARISISDTGYGISPEEREHLFEPFYTTKPVGKGTGLGLPMALTIVKKHGGFINLYSEKGRGTTFHIYLPLANDRPSDVDITSTPDILHGGGETILVVDDDSAIRNIVCDALEAFNYKTLRAAHGAEAVSIFAEKLDTVALILTDLHMPVMDGLALIAAARHLNPDIKVVALSGLSANGKRAKASASGIRHFLTKPFATEELLQTLQEALDE</sequence>
<evidence type="ECO:0000256" key="5">
    <source>
        <dbReference type="ARBA" id="ARBA00022777"/>
    </source>
</evidence>
<dbReference type="InterPro" id="IPR013767">
    <property type="entry name" value="PAS_fold"/>
</dbReference>
<evidence type="ECO:0000259" key="10">
    <source>
        <dbReference type="PROSITE" id="PS50113"/>
    </source>
</evidence>
<name>A0A5B8XTD2_9DELT</name>
<feature type="domain" description="Histidine kinase" evidence="7">
    <location>
        <begin position="872"/>
        <end position="1094"/>
    </location>
</feature>
<keyword evidence="4" id="KW-0808">Transferase</keyword>
<dbReference type="InterPro" id="IPR003594">
    <property type="entry name" value="HATPase_dom"/>
</dbReference>
<dbReference type="InterPro" id="IPR035965">
    <property type="entry name" value="PAS-like_dom_sf"/>
</dbReference>
<keyword evidence="12" id="KW-1185">Reference proteome</keyword>
<gene>
    <name evidence="11" type="ORF">FRD01_06550</name>
</gene>
<dbReference type="SMART" id="SM00086">
    <property type="entry name" value="PAC"/>
    <property type="match status" value="3"/>
</dbReference>
<evidence type="ECO:0000259" key="8">
    <source>
        <dbReference type="PROSITE" id="PS50110"/>
    </source>
</evidence>
<dbReference type="PROSITE" id="PS50113">
    <property type="entry name" value="PAC"/>
    <property type="match status" value="1"/>
</dbReference>
<dbReference type="InterPro" id="IPR000700">
    <property type="entry name" value="PAS-assoc_C"/>
</dbReference>
<dbReference type="InterPro" id="IPR052162">
    <property type="entry name" value="Sensor_kinase/Photoreceptor"/>
</dbReference>
<dbReference type="RefSeq" id="WP_146958591.1">
    <property type="nucleotide sequence ID" value="NZ_CP042467.1"/>
</dbReference>
<evidence type="ECO:0000256" key="1">
    <source>
        <dbReference type="ARBA" id="ARBA00000085"/>
    </source>
</evidence>
<feature type="domain" description="PAS" evidence="9">
    <location>
        <begin position="367"/>
        <end position="437"/>
    </location>
</feature>
<evidence type="ECO:0000313" key="11">
    <source>
        <dbReference type="EMBL" id="QED26906.1"/>
    </source>
</evidence>
<dbReference type="SMART" id="SM00387">
    <property type="entry name" value="HATPase_c"/>
    <property type="match status" value="1"/>
</dbReference>
<evidence type="ECO:0000256" key="4">
    <source>
        <dbReference type="ARBA" id="ARBA00022679"/>
    </source>
</evidence>
<dbReference type="SUPFAM" id="SSF52172">
    <property type="entry name" value="CheY-like"/>
    <property type="match status" value="1"/>
</dbReference>
<dbReference type="InterPro" id="IPR000014">
    <property type="entry name" value="PAS"/>
</dbReference>
<dbReference type="SUPFAM" id="SSF55785">
    <property type="entry name" value="PYP-like sensor domain (PAS domain)"/>
    <property type="match status" value="5"/>
</dbReference>
<dbReference type="Gene3D" id="3.30.565.10">
    <property type="entry name" value="Histidine kinase-like ATPase, C-terminal domain"/>
    <property type="match status" value="1"/>
</dbReference>
<dbReference type="PANTHER" id="PTHR43304">
    <property type="entry name" value="PHYTOCHROME-LIKE PROTEIN CPH1"/>
    <property type="match status" value="1"/>
</dbReference>
<feature type="domain" description="Response regulatory" evidence="8">
    <location>
        <begin position="1115"/>
        <end position="1231"/>
    </location>
</feature>
<feature type="modified residue" description="4-aspartylphosphate" evidence="6">
    <location>
        <position position="1166"/>
    </location>
</feature>
<dbReference type="CDD" id="cd00082">
    <property type="entry name" value="HisKA"/>
    <property type="match status" value="1"/>
</dbReference>
<dbReference type="InterPro" id="IPR001610">
    <property type="entry name" value="PAC"/>
</dbReference>
<evidence type="ECO:0000259" key="7">
    <source>
        <dbReference type="PROSITE" id="PS50109"/>
    </source>
</evidence>
<dbReference type="KEGG" id="bbae:FRD01_06550"/>
<dbReference type="SMART" id="SM00091">
    <property type="entry name" value="PAS"/>
    <property type="match status" value="4"/>
</dbReference>
<dbReference type="InterPro" id="IPR013655">
    <property type="entry name" value="PAS_fold_3"/>
</dbReference>
<proteinExistence type="predicted"/>
<organism evidence="11 12">
    <name type="scientific">Microvenator marinus</name>
    <dbReference type="NCBI Taxonomy" id="2600177"/>
    <lineage>
        <taxon>Bacteria</taxon>
        <taxon>Deltaproteobacteria</taxon>
        <taxon>Bradymonadales</taxon>
        <taxon>Microvenatoraceae</taxon>
        <taxon>Microvenator</taxon>
    </lineage>
</organism>
<feature type="domain" description="PAS" evidence="9">
    <location>
        <begin position="127"/>
        <end position="190"/>
    </location>
</feature>
<dbReference type="Pfam" id="PF08448">
    <property type="entry name" value="PAS_4"/>
    <property type="match status" value="2"/>
</dbReference>
<dbReference type="CDD" id="cd00130">
    <property type="entry name" value="PAS"/>
    <property type="match status" value="3"/>
</dbReference>
<dbReference type="AlphaFoldDB" id="A0A5B8XTD2"/>
<dbReference type="InterPro" id="IPR036097">
    <property type="entry name" value="HisK_dim/P_sf"/>
</dbReference>
<dbReference type="SUPFAM" id="SSF47384">
    <property type="entry name" value="Homodimeric domain of signal transducing histidine kinase"/>
    <property type="match status" value="1"/>
</dbReference>
<dbReference type="InterPro" id="IPR001789">
    <property type="entry name" value="Sig_transdc_resp-reg_receiver"/>
</dbReference>
<dbReference type="Proteomes" id="UP000321595">
    <property type="component" value="Chromosome"/>
</dbReference>
<dbReference type="Pfam" id="PF08447">
    <property type="entry name" value="PAS_3"/>
    <property type="match status" value="1"/>
</dbReference>
<dbReference type="InterPro" id="IPR036890">
    <property type="entry name" value="HATPase_C_sf"/>
</dbReference>
<dbReference type="Pfam" id="PF00072">
    <property type="entry name" value="Response_reg"/>
    <property type="match status" value="1"/>
</dbReference>
<evidence type="ECO:0000313" key="12">
    <source>
        <dbReference type="Proteomes" id="UP000321595"/>
    </source>
</evidence>
<dbReference type="PROSITE" id="PS50112">
    <property type="entry name" value="PAS"/>
    <property type="match status" value="3"/>
</dbReference>
<dbReference type="GO" id="GO:0006355">
    <property type="term" value="P:regulation of DNA-templated transcription"/>
    <property type="evidence" value="ECO:0007669"/>
    <property type="project" value="InterPro"/>
</dbReference>
<reference evidence="11 12" key="1">
    <citation type="submission" date="2019-08" db="EMBL/GenBank/DDBJ databases">
        <authorList>
            <person name="Liang Q."/>
        </authorList>
    </citation>
    <scope>NUCLEOTIDE SEQUENCE [LARGE SCALE GENOMIC DNA]</scope>
    <source>
        <strain evidence="11 12">V1718</strain>
    </source>
</reference>
<dbReference type="EC" id="2.7.13.3" evidence="2"/>
<dbReference type="SUPFAM" id="SSF55874">
    <property type="entry name" value="ATPase domain of HSP90 chaperone/DNA topoisomerase II/histidine kinase"/>
    <property type="match status" value="1"/>
</dbReference>
<protein>
    <recommendedName>
        <fullName evidence="2">histidine kinase</fullName>
        <ecNumber evidence="2">2.7.13.3</ecNumber>
    </recommendedName>
</protein>
<evidence type="ECO:0000259" key="9">
    <source>
        <dbReference type="PROSITE" id="PS50112"/>
    </source>
</evidence>